<dbReference type="PANTHER" id="PTHR42770:SF11">
    <property type="entry name" value="INNER MEMBRANE TRANSPORT PROTEIN YBAT"/>
    <property type="match status" value="1"/>
</dbReference>
<keyword evidence="8" id="KW-1185">Reference proteome</keyword>
<evidence type="ECO:0000313" key="8">
    <source>
        <dbReference type="Proteomes" id="UP000066737"/>
    </source>
</evidence>
<dbReference type="Pfam" id="PF13520">
    <property type="entry name" value="AA_permease_2"/>
    <property type="match status" value="1"/>
</dbReference>
<evidence type="ECO:0000256" key="1">
    <source>
        <dbReference type="ARBA" id="ARBA00004651"/>
    </source>
</evidence>
<feature type="transmembrane region" description="Helical" evidence="6">
    <location>
        <begin position="393"/>
        <end position="414"/>
    </location>
</feature>
<evidence type="ECO:0000256" key="5">
    <source>
        <dbReference type="ARBA" id="ARBA00023136"/>
    </source>
</evidence>
<dbReference type="Gene3D" id="1.20.1740.10">
    <property type="entry name" value="Amino acid/polyamine transporter I"/>
    <property type="match status" value="1"/>
</dbReference>
<reference evidence="8" key="1">
    <citation type="journal article" date="2016" name="Environ. Microbiol.">
        <title>The complete genome of a viable archaeum isolated from 123-million-year-old rock salt.</title>
        <authorList>
            <person name="Jaakkola S.T."/>
            <person name="Pfeiffer F."/>
            <person name="Ravantti J.J."/>
            <person name="Guo Q."/>
            <person name="Liu Y."/>
            <person name="Chen X."/>
            <person name="Ma H."/>
            <person name="Yang C."/>
            <person name="Oksanen H.M."/>
            <person name="Bamford D.H."/>
        </authorList>
    </citation>
    <scope>NUCLEOTIDE SEQUENCE</scope>
    <source>
        <strain evidence="8">JI20-1</strain>
    </source>
</reference>
<proteinExistence type="predicted"/>
<comment type="subcellular location">
    <subcellularLocation>
        <location evidence="1">Cell membrane</location>
        <topology evidence="1">Multi-pass membrane protein</topology>
    </subcellularLocation>
</comment>
<dbReference type="PANTHER" id="PTHR42770">
    <property type="entry name" value="AMINO ACID TRANSPORTER-RELATED"/>
    <property type="match status" value="1"/>
</dbReference>
<sequence length="478" mass="50115">MSTEHADQTGELGLLAATAIGVGTMIAAGVFVLSGLAVANVGAVAVVSFVLAALVGSVTALAYAEFATVYPENGGAYTYVYHALDGEWTYLVGWAMSLGYPASAAFYMVSFSRWTERFLYGIFGVPAWLPGWALGLAVFAGIVALNVLGTKETGVFQIVVTVLKVALVVVFVYGGLRAWQTDVVVASFADHATAFGETLSTAALVFITFFGFEAIATNAGEIRDPERTVPKAIFLSIGVVVALYVLVVLSVVFAVNDPAFVAFLVEHTGLASAANVRSFLAANGELVMGQAAWYFLGRVGFYVVVAGALFSMVSATNATVMAGSRVKQAMARRDQLPSDLADRHRRFDTPYRAVLLTGALGAGLFLAFGVLFAQSSPLPAGVPLVGALGVEALTHFADFMLLAGLVGVNVAVVYSRRKRPDAQRRFEVPLVPWLPAIGALSTLALLVNVRVESLALGVLAVAVGVVLQQLGVTTDGTE</sequence>
<keyword evidence="3 6" id="KW-0812">Transmembrane</keyword>
<evidence type="ECO:0000256" key="3">
    <source>
        <dbReference type="ARBA" id="ARBA00022692"/>
    </source>
</evidence>
<feature type="transmembrane region" description="Helical" evidence="6">
    <location>
        <begin position="232"/>
        <end position="255"/>
    </location>
</feature>
<accession>A0A0U5AFN9</accession>
<keyword evidence="4 6" id="KW-1133">Transmembrane helix</keyword>
<dbReference type="RefSeq" id="WP_059057197.1">
    <property type="nucleotide sequence ID" value="NZ_CEML01000001.1"/>
</dbReference>
<evidence type="ECO:0000313" key="7">
    <source>
        <dbReference type="EMBL" id="CQH58592.1"/>
    </source>
</evidence>
<dbReference type="KEGG" id="hhb:Hhub_2783"/>
<gene>
    <name evidence="7" type="ORF">HHUB_2783</name>
</gene>
<keyword evidence="5 6" id="KW-0472">Membrane</keyword>
<dbReference type="AlphaFoldDB" id="A0A0U5AFN9"/>
<dbReference type="EMBL" id="LN831302">
    <property type="protein sequence ID" value="CQH58592.1"/>
    <property type="molecule type" value="Genomic_DNA"/>
</dbReference>
<feature type="transmembrane region" description="Helical" evidence="6">
    <location>
        <begin position="43"/>
        <end position="67"/>
    </location>
</feature>
<dbReference type="STRING" id="1407499.HHUB_2783"/>
<keyword evidence="2" id="KW-1003">Cell membrane</keyword>
<feature type="transmembrane region" description="Helical" evidence="6">
    <location>
        <begin position="199"/>
        <end position="220"/>
    </location>
</feature>
<dbReference type="InterPro" id="IPR050367">
    <property type="entry name" value="APC_superfamily"/>
</dbReference>
<dbReference type="GO" id="GO:0022857">
    <property type="term" value="F:transmembrane transporter activity"/>
    <property type="evidence" value="ECO:0007669"/>
    <property type="project" value="InterPro"/>
</dbReference>
<protein>
    <submittedName>
        <fullName evidence="7">Transport protein (Probable substrate cationic amino acids)</fullName>
    </submittedName>
</protein>
<feature type="transmembrane region" description="Helical" evidence="6">
    <location>
        <begin position="12"/>
        <end position="37"/>
    </location>
</feature>
<dbReference type="GeneID" id="26659415"/>
<feature type="transmembrane region" description="Helical" evidence="6">
    <location>
        <begin position="155"/>
        <end position="179"/>
    </location>
</feature>
<evidence type="ECO:0000256" key="2">
    <source>
        <dbReference type="ARBA" id="ARBA00022475"/>
    </source>
</evidence>
<dbReference type="OrthoDB" id="43026at2157"/>
<name>A0A0U5AFN9_9EURY</name>
<dbReference type="PIRSF" id="PIRSF006060">
    <property type="entry name" value="AA_transporter"/>
    <property type="match status" value="1"/>
</dbReference>
<feature type="transmembrane region" description="Helical" evidence="6">
    <location>
        <begin position="88"/>
        <end position="109"/>
    </location>
</feature>
<feature type="transmembrane region" description="Helical" evidence="6">
    <location>
        <begin position="353"/>
        <end position="373"/>
    </location>
</feature>
<feature type="transmembrane region" description="Helical" evidence="6">
    <location>
        <begin position="299"/>
        <end position="323"/>
    </location>
</feature>
<evidence type="ECO:0000256" key="6">
    <source>
        <dbReference type="SAM" id="Phobius"/>
    </source>
</evidence>
<feature type="transmembrane region" description="Helical" evidence="6">
    <location>
        <begin position="129"/>
        <end position="148"/>
    </location>
</feature>
<organism evidence="7 8">
    <name type="scientific">Halobacterium hubeiense</name>
    <dbReference type="NCBI Taxonomy" id="1407499"/>
    <lineage>
        <taxon>Archaea</taxon>
        <taxon>Methanobacteriati</taxon>
        <taxon>Methanobacteriota</taxon>
        <taxon>Stenosarchaea group</taxon>
        <taxon>Halobacteria</taxon>
        <taxon>Halobacteriales</taxon>
        <taxon>Halobacteriaceae</taxon>
        <taxon>Halobacterium</taxon>
    </lineage>
</organism>
<evidence type="ECO:0000256" key="4">
    <source>
        <dbReference type="ARBA" id="ARBA00022989"/>
    </source>
</evidence>
<dbReference type="Proteomes" id="UP000066737">
    <property type="component" value="Chromosome I"/>
</dbReference>
<dbReference type="GO" id="GO:0005886">
    <property type="term" value="C:plasma membrane"/>
    <property type="evidence" value="ECO:0007669"/>
    <property type="project" value="UniProtKB-SubCell"/>
</dbReference>
<dbReference type="InterPro" id="IPR002293">
    <property type="entry name" value="AA/rel_permease1"/>
</dbReference>